<evidence type="ECO:0000256" key="4">
    <source>
        <dbReference type="SAM" id="SignalP"/>
    </source>
</evidence>
<protein>
    <recommendedName>
        <fullName evidence="5">4-O-methyl-glucuronoyl methylesterase-like domain-containing protein</fullName>
    </recommendedName>
</protein>
<dbReference type="InterPro" id="IPR054579">
    <property type="entry name" value="GCE-like_dom"/>
</dbReference>
<keyword evidence="7" id="KW-1185">Reference proteome</keyword>
<keyword evidence="3" id="KW-0378">Hydrolase</keyword>
<dbReference type="GO" id="GO:0052689">
    <property type="term" value="F:carboxylic ester hydrolase activity"/>
    <property type="evidence" value="ECO:0007669"/>
    <property type="project" value="UniProtKB-KW"/>
</dbReference>
<dbReference type="RefSeq" id="WP_145415701.1">
    <property type="nucleotide sequence ID" value="NZ_CP036526.1"/>
</dbReference>
<reference evidence="6 7" key="1">
    <citation type="submission" date="2019-02" db="EMBL/GenBank/DDBJ databases">
        <title>Deep-cultivation of Planctomycetes and their phenomic and genomic characterization uncovers novel biology.</title>
        <authorList>
            <person name="Wiegand S."/>
            <person name="Jogler M."/>
            <person name="Boedeker C."/>
            <person name="Pinto D."/>
            <person name="Vollmers J."/>
            <person name="Rivas-Marin E."/>
            <person name="Kohn T."/>
            <person name="Peeters S.H."/>
            <person name="Heuer A."/>
            <person name="Rast P."/>
            <person name="Oberbeckmann S."/>
            <person name="Bunk B."/>
            <person name="Jeske O."/>
            <person name="Meyerdierks A."/>
            <person name="Storesund J.E."/>
            <person name="Kallscheuer N."/>
            <person name="Luecker S."/>
            <person name="Lage O.M."/>
            <person name="Pohl T."/>
            <person name="Merkel B.J."/>
            <person name="Hornburger P."/>
            <person name="Mueller R.-W."/>
            <person name="Bruemmer F."/>
            <person name="Labrenz M."/>
            <person name="Spormann A.M."/>
            <person name="Op den Camp H."/>
            <person name="Overmann J."/>
            <person name="Amann R."/>
            <person name="Jetten M.S.M."/>
            <person name="Mascher T."/>
            <person name="Medema M.H."/>
            <person name="Devos D.P."/>
            <person name="Kaster A.-K."/>
            <person name="Ovreas L."/>
            <person name="Rohde M."/>
            <person name="Galperin M.Y."/>
            <person name="Jogler C."/>
        </authorList>
    </citation>
    <scope>NUCLEOTIDE SEQUENCE [LARGE SCALE GENOMIC DNA]</scope>
    <source>
        <strain evidence="6 7">K23_9</strain>
    </source>
</reference>
<evidence type="ECO:0000259" key="5">
    <source>
        <dbReference type="Pfam" id="PF22244"/>
    </source>
</evidence>
<gene>
    <name evidence="6" type="ORF">K239x_00310</name>
</gene>
<dbReference type="OrthoDB" id="244125at2"/>
<keyword evidence="2 4" id="KW-0732">Signal</keyword>
<dbReference type="Proteomes" id="UP000319817">
    <property type="component" value="Chromosome"/>
</dbReference>
<feature type="signal peptide" evidence="4">
    <location>
        <begin position="1"/>
        <end position="21"/>
    </location>
</feature>
<evidence type="ECO:0000313" key="7">
    <source>
        <dbReference type="Proteomes" id="UP000319817"/>
    </source>
</evidence>
<dbReference type="Gene3D" id="3.40.50.1820">
    <property type="entry name" value="alpha/beta hydrolase"/>
    <property type="match status" value="1"/>
</dbReference>
<dbReference type="InterPro" id="IPR050261">
    <property type="entry name" value="FrsA_esterase"/>
</dbReference>
<evidence type="ECO:0000313" key="6">
    <source>
        <dbReference type="EMBL" id="QDT08102.1"/>
    </source>
</evidence>
<keyword evidence="1" id="KW-0719">Serine esterase</keyword>
<dbReference type="EMBL" id="CP036526">
    <property type="protein sequence ID" value="QDT08102.1"/>
    <property type="molecule type" value="Genomic_DNA"/>
</dbReference>
<dbReference type="PANTHER" id="PTHR22946:SF8">
    <property type="entry name" value="ACETYL XYLAN ESTERASE DOMAIN-CONTAINING PROTEIN"/>
    <property type="match status" value="1"/>
</dbReference>
<dbReference type="InterPro" id="IPR029058">
    <property type="entry name" value="AB_hydrolase_fold"/>
</dbReference>
<proteinExistence type="predicted"/>
<feature type="chain" id="PRO_5022242099" description="4-O-methyl-glucuronoyl methylesterase-like domain-containing protein" evidence="4">
    <location>
        <begin position="22"/>
        <end position="392"/>
    </location>
</feature>
<dbReference type="SUPFAM" id="SSF53474">
    <property type="entry name" value="alpha/beta-Hydrolases"/>
    <property type="match status" value="1"/>
</dbReference>
<dbReference type="Pfam" id="PF22244">
    <property type="entry name" value="GCE_fung"/>
    <property type="match status" value="1"/>
</dbReference>
<sequence length="392" mass="43531" precursor="true">MFKKLLLLSAIVGLGPMVVFAQDTAPTLCQGNYHSEADAVEQLERMGATFSTLDEWKQRAEKIRKQILQGARLDPLPERTDLNPIVRNKRTYDGYCVESAAFESRPGFLVYGSLYRPTNSPDGAKSPAILCPHGHAQGPAGGRYRPDQQNRCATLARMGAVVFSYDMVGFGDSQHLGWDHKHPQVMTLQTWSSIRAIDFMQSLSDVDPEQIGVTGCSGGGTQTFLLTAIDQRVKVAAPVTMVSAHFFGGCNCESGMPIHKTTTLETNNAEIAALTAPRPLLLVSVGGDWTKNNPLVEMPYIRRVYELYGKGDAVENAHFPNQQHGYEFVKRQAMYPFMVKHLNLNNQSVYDKQTELYDESKNTVETPEQMRVFDDQQTLPDHALIPGTAVDF</sequence>
<accession>A0A517NLU4</accession>
<evidence type="ECO:0000256" key="1">
    <source>
        <dbReference type="ARBA" id="ARBA00022487"/>
    </source>
</evidence>
<organism evidence="6 7">
    <name type="scientific">Stieleria marina</name>
    <dbReference type="NCBI Taxonomy" id="1930275"/>
    <lineage>
        <taxon>Bacteria</taxon>
        <taxon>Pseudomonadati</taxon>
        <taxon>Planctomycetota</taxon>
        <taxon>Planctomycetia</taxon>
        <taxon>Pirellulales</taxon>
        <taxon>Pirellulaceae</taxon>
        <taxon>Stieleria</taxon>
    </lineage>
</organism>
<dbReference type="ESTHER" id="9bact-a0a517nlu4">
    <property type="family name" value="Pectin_methylesterase"/>
</dbReference>
<feature type="domain" description="4-O-methyl-glucuronoyl methylesterase-like" evidence="5">
    <location>
        <begin position="184"/>
        <end position="239"/>
    </location>
</feature>
<evidence type="ECO:0000256" key="2">
    <source>
        <dbReference type="ARBA" id="ARBA00022729"/>
    </source>
</evidence>
<name>A0A517NLU4_9BACT</name>
<dbReference type="AlphaFoldDB" id="A0A517NLU4"/>
<dbReference type="PANTHER" id="PTHR22946">
    <property type="entry name" value="DIENELACTONE HYDROLASE DOMAIN-CONTAINING PROTEIN-RELATED"/>
    <property type="match status" value="1"/>
</dbReference>
<evidence type="ECO:0000256" key="3">
    <source>
        <dbReference type="ARBA" id="ARBA00022801"/>
    </source>
</evidence>